<dbReference type="Proteomes" id="UP001377567">
    <property type="component" value="Unassembled WGS sequence"/>
</dbReference>
<keyword evidence="2" id="KW-1133">Transmembrane helix</keyword>
<keyword evidence="2" id="KW-0472">Membrane</keyword>
<evidence type="ECO:0000313" key="5">
    <source>
        <dbReference type="Proteomes" id="UP001377567"/>
    </source>
</evidence>
<evidence type="ECO:0000256" key="3">
    <source>
        <dbReference type="SAM" id="SignalP"/>
    </source>
</evidence>
<evidence type="ECO:0000313" key="4">
    <source>
        <dbReference type="EMBL" id="GMM55706.1"/>
    </source>
</evidence>
<feature type="region of interest" description="Disordered" evidence="1">
    <location>
        <begin position="251"/>
        <end position="273"/>
    </location>
</feature>
<name>A0AAV5RYA7_MAUHU</name>
<keyword evidence="5" id="KW-1185">Reference proteome</keyword>
<evidence type="ECO:0000256" key="1">
    <source>
        <dbReference type="SAM" id="MobiDB-lite"/>
    </source>
</evidence>
<dbReference type="EMBL" id="BTGD01000006">
    <property type="protein sequence ID" value="GMM55706.1"/>
    <property type="molecule type" value="Genomic_DNA"/>
</dbReference>
<gene>
    <name evidence="4" type="ORF">DAKH74_023220</name>
</gene>
<proteinExistence type="predicted"/>
<accession>A0AAV5RYA7</accession>
<protein>
    <submittedName>
        <fullName evidence="4">Uncharacterized protein</fullName>
    </submittedName>
</protein>
<comment type="caution">
    <text evidence="4">The sequence shown here is derived from an EMBL/GenBank/DDBJ whole genome shotgun (WGS) entry which is preliminary data.</text>
</comment>
<feature type="chain" id="PRO_5043943989" evidence="3">
    <location>
        <begin position="21"/>
        <end position="505"/>
    </location>
</feature>
<feature type="compositionally biased region" description="Low complexity" evidence="1">
    <location>
        <begin position="255"/>
        <end position="270"/>
    </location>
</feature>
<keyword evidence="2" id="KW-0812">Transmembrane</keyword>
<sequence length="505" mass="53397">MWRSYSQLLLLVVQLTTALAAVESDEFNNEDPDIVYVTDLPEVVTVTDASPVVETIFDTVYYTVTSDSVVEVTEEVTETITEEVVSTSLSLSVSTLASTHTDTLVLTDLESTTIVSWVTNTVVENGVTSLVSSATSFVSVIPDEYVTVVETVVEVDSSYPTYTFTEEATFEDVSTITHTYVSTFTTPIVEVINSTTTYLSTIGSVEEVSTITTADVVTIDTDELEAIEAVEEITLSNTASTTVYFTTISSKNDTEASTETSSETSSSTLTGSIDDIETSTTATVTDDAGLNCTSGKPCYTKEYSTMSCGSSRCTGAPGQGCPCKSDSMCTMRPGQECPCKSDSMCTMRPGHNGSGMGSCQGSSNCTAMRPSTTMDTMNFCQRPISTTYVANGLTYTTTTCDTVWETAMNHASAAAAARAPYYNATSCGSWCNMTAECSTNPAACMTNGAVSIVPVQSERAAMAAASVTAAMERTTNAVNAFHGAANTLGLSFGSIVIFALSYILL</sequence>
<evidence type="ECO:0000256" key="2">
    <source>
        <dbReference type="SAM" id="Phobius"/>
    </source>
</evidence>
<dbReference type="AlphaFoldDB" id="A0AAV5RYA7"/>
<reference evidence="4 5" key="1">
    <citation type="journal article" date="2023" name="Elife">
        <title>Identification of key yeast species and microbe-microbe interactions impacting larval growth of Drosophila in the wild.</title>
        <authorList>
            <person name="Mure A."/>
            <person name="Sugiura Y."/>
            <person name="Maeda R."/>
            <person name="Honda K."/>
            <person name="Sakurai N."/>
            <person name="Takahashi Y."/>
            <person name="Watada M."/>
            <person name="Katoh T."/>
            <person name="Gotoh A."/>
            <person name="Gotoh Y."/>
            <person name="Taniguchi I."/>
            <person name="Nakamura K."/>
            <person name="Hayashi T."/>
            <person name="Katayama T."/>
            <person name="Uemura T."/>
            <person name="Hattori Y."/>
        </authorList>
    </citation>
    <scope>NUCLEOTIDE SEQUENCE [LARGE SCALE GENOMIC DNA]</scope>
    <source>
        <strain evidence="4 5">KH-74</strain>
    </source>
</reference>
<feature type="transmembrane region" description="Helical" evidence="2">
    <location>
        <begin position="483"/>
        <end position="504"/>
    </location>
</feature>
<feature type="signal peptide" evidence="3">
    <location>
        <begin position="1"/>
        <end position="20"/>
    </location>
</feature>
<organism evidence="4 5">
    <name type="scientific">Maudiozyma humilis</name>
    <name type="common">Sour dough yeast</name>
    <name type="synonym">Kazachstania humilis</name>
    <dbReference type="NCBI Taxonomy" id="51915"/>
    <lineage>
        <taxon>Eukaryota</taxon>
        <taxon>Fungi</taxon>
        <taxon>Dikarya</taxon>
        <taxon>Ascomycota</taxon>
        <taxon>Saccharomycotina</taxon>
        <taxon>Saccharomycetes</taxon>
        <taxon>Saccharomycetales</taxon>
        <taxon>Saccharomycetaceae</taxon>
        <taxon>Maudiozyma</taxon>
    </lineage>
</organism>
<keyword evidence="3" id="KW-0732">Signal</keyword>